<organism evidence="8 9">
    <name type="scientific">Brevibacillus laterosporus</name>
    <name type="common">Bacillus laterosporus</name>
    <dbReference type="NCBI Taxonomy" id="1465"/>
    <lineage>
        <taxon>Bacteria</taxon>
        <taxon>Bacillati</taxon>
        <taxon>Bacillota</taxon>
        <taxon>Bacilli</taxon>
        <taxon>Bacillales</taxon>
        <taxon>Paenibacillaceae</taxon>
        <taxon>Brevibacillus</taxon>
    </lineage>
</organism>
<dbReference type="GO" id="GO:0046081">
    <property type="term" value="P:dUTP catabolic process"/>
    <property type="evidence" value="ECO:0007669"/>
    <property type="project" value="InterPro"/>
</dbReference>
<comment type="catalytic activity">
    <reaction evidence="5">
        <text>dUTP + H2O = dUMP + diphosphate + H(+)</text>
        <dbReference type="Rhea" id="RHEA:10248"/>
        <dbReference type="ChEBI" id="CHEBI:15377"/>
        <dbReference type="ChEBI" id="CHEBI:15378"/>
        <dbReference type="ChEBI" id="CHEBI:33019"/>
        <dbReference type="ChEBI" id="CHEBI:61555"/>
        <dbReference type="ChEBI" id="CHEBI:246422"/>
        <dbReference type="EC" id="3.6.1.23"/>
    </reaction>
</comment>
<feature type="region of interest" description="Disordered" evidence="6">
    <location>
        <begin position="156"/>
        <end position="176"/>
    </location>
</feature>
<dbReference type="CDD" id="cd07557">
    <property type="entry name" value="trimeric_dUTPase"/>
    <property type="match status" value="1"/>
</dbReference>
<keyword evidence="4" id="KW-0546">Nucleotide metabolism</keyword>
<evidence type="ECO:0000256" key="1">
    <source>
        <dbReference type="ARBA" id="ARBA00006581"/>
    </source>
</evidence>
<proteinExistence type="inferred from homology"/>
<evidence type="ECO:0000259" key="7">
    <source>
        <dbReference type="Pfam" id="PF00692"/>
    </source>
</evidence>
<dbReference type="AlphaFoldDB" id="A0AAP3DLR4"/>
<evidence type="ECO:0000256" key="4">
    <source>
        <dbReference type="ARBA" id="ARBA00023080"/>
    </source>
</evidence>
<dbReference type="PANTHER" id="PTHR11241">
    <property type="entry name" value="DEOXYURIDINE 5'-TRIPHOSPHATE NUCLEOTIDOHYDROLASE"/>
    <property type="match status" value="1"/>
</dbReference>
<dbReference type="EMBL" id="JAPTNE010000062">
    <property type="protein sequence ID" value="MCZ0810221.1"/>
    <property type="molecule type" value="Genomic_DNA"/>
</dbReference>
<name>A0AAP3DLR4_BRELA</name>
<gene>
    <name evidence="8" type="ORF">O0554_25615</name>
</gene>
<comment type="similarity">
    <text evidence="1">Belongs to the dUTPase family.</text>
</comment>
<dbReference type="SUPFAM" id="SSF51283">
    <property type="entry name" value="dUTPase-like"/>
    <property type="match status" value="1"/>
</dbReference>
<dbReference type="InterPro" id="IPR036157">
    <property type="entry name" value="dUTPase-like_sf"/>
</dbReference>
<sequence length="176" mass="19040">MIPVKIKRLHPDAVIPQYATTGSAGFDIVAVEDVAISPGETIKVPLGLAFEIPEGFVMLVCMRSGIAYNTTLRQPNGIGIIDSDYRGEVAMMFDNIALQSFDRDPSQTIDNRAVFGTMGPSGTYLIRKGDRVAQGLILPVMQAQFIVSDELSETERGAGGFGSTGVSEQWQKRKCP</sequence>
<dbReference type="Proteomes" id="UP001077662">
    <property type="component" value="Unassembled WGS sequence"/>
</dbReference>
<keyword evidence="3" id="KW-0378">Hydrolase</keyword>
<evidence type="ECO:0000256" key="3">
    <source>
        <dbReference type="ARBA" id="ARBA00022801"/>
    </source>
</evidence>
<dbReference type="GO" id="GO:0006226">
    <property type="term" value="P:dUMP biosynthetic process"/>
    <property type="evidence" value="ECO:0007669"/>
    <property type="project" value="InterPro"/>
</dbReference>
<accession>A0AAP3DLR4</accession>
<evidence type="ECO:0000313" key="9">
    <source>
        <dbReference type="Proteomes" id="UP001077662"/>
    </source>
</evidence>
<evidence type="ECO:0000256" key="6">
    <source>
        <dbReference type="SAM" id="MobiDB-lite"/>
    </source>
</evidence>
<dbReference type="GO" id="GO:0000287">
    <property type="term" value="F:magnesium ion binding"/>
    <property type="evidence" value="ECO:0007669"/>
    <property type="project" value="InterPro"/>
</dbReference>
<dbReference type="Gene3D" id="2.70.40.10">
    <property type="match status" value="1"/>
</dbReference>
<dbReference type="EC" id="3.6.1.23" evidence="2"/>
<protein>
    <recommendedName>
        <fullName evidence="2">dUTP diphosphatase</fullName>
        <ecNumber evidence="2">3.6.1.23</ecNumber>
    </recommendedName>
</protein>
<dbReference type="InterPro" id="IPR029054">
    <property type="entry name" value="dUTPase-like"/>
</dbReference>
<feature type="domain" description="dUTPase-like" evidence="7">
    <location>
        <begin position="13"/>
        <end position="101"/>
    </location>
</feature>
<dbReference type="PANTHER" id="PTHR11241:SF0">
    <property type="entry name" value="DEOXYURIDINE 5'-TRIPHOSPHATE NUCLEOTIDOHYDROLASE"/>
    <property type="match status" value="1"/>
</dbReference>
<evidence type="ECO:0000256" key="2">
    <source>
        <dbReference type="ARBA" id="ARBA00012379"/>
    </source>
</evidence>
<comment type="caution">
    <text evidence="8">The sequence shown here is derived from an EMBL/GenBank/DDBJ whole genome shotgun (WGS) entry which is preliminary data.</text>
</comment>
<dbReference type="InterPro" id="IPR033704">
    <property type="entry name" value="dUTPase_trimeric"/>
</dbReference>
<reference evidence="8" key="1">
    <citation type="submission" date="2022-09" db="EMBL/GenBank/DDBJ databases">
        <title>Genome analysis and characterization of larvicidal activity of Brevibacillus strains.</title>
        <authorList>
            <person name="Patrusheva E.V."/>
            <person name="Izotova A.O."/>
            <person name="Toshchakov S.V."/>
            <person name="Sineoky S.P."/>
        </authorList>
    </citation>
    <scope>NUCLEOTIDE SEQUENCE</scope>
    <source>
        <strain evidence="8">VKPM_B-13247</strain>
    </source>
</reference>
<dbReference type="Pfam" id="PF00692">
    <property type="entry name" value="dUTPase"/>
    <property type="match status" value="2"/>
</dbReference>
<dbReference type="InterPro" id="IPR008181">
    <property type="entry name" value="dUTPase"/>
</dbReference>
<evidence type="ECO:0000313" key="8">
    <source>
        <dbReference type="EMBL" id="MCZ0810221.1"/>
    </source>
</evidence>
<dbReference type="RefSeq" id="WP_258434948.1">
    <property type="nucleotide sequence ID" value="NZ_JANSGW010000062.1"/>
</dbReference>
<feature type="domain" description="dUTPase-like" evidence="7">
    <location>
        <begin position="126"/>
        <end position="165"/>
    </location>
</feature>
<evidence type="ECO:0000256" key="5">
    <source>
        <dbReference type="ARBA" id="ARBA00047686"/>
    </source>
</evidence>
<dbReference type="GO" id="GO:0004170">
    <property type="term" value="F:dUTP diphosphatase activity"/>
    <property type="evidence" value="ECO:0007669"/>
    <property type="project" value="UniProtKB-EC"/>
</dbReference>